<keyword evidence="2" id="KW-1003">Cell membrane</keyword>
<comment type="caution">
    <text evidence="10">The sequence shown here is derived from an EMBL/GenBank/DDBJ whole genome shotgun (WGS) entry which is preliminary data.</text>
</comment>
<dbReference type="PANTHER" id="PTHR33908:SF11">
    <property type="entry name" value="MEMBRANE PROTEIN"/>
    <property type="match status" value="1"/>
</dbReference>
<evidence type="ECO:0000256" key="5">
    <source>
        <dbReference type="ARBA" id="ARBA00022692"/>
    </source>
</evidence>
<accession>A0A211ZKP8</accession>
<dbReference type="OrthoDB" id="9811222at2"/>
<dbReference type="Pfam" id="PF13231">
    <property type="entry name" value="PMT_2"/>
    <property type="match status" value="1"/>
</dbReference>
<evidence type="ECO:0000256" key="7">
    <source>
        <dbReference type="ARBA" id="ARBA00023136"/>
    </source>
</evidence>
<dbReference type="PANTHER" id="PTHR33908">
    <property type="entry name" value="MANNOSYLTRANSFERASE YKCB-RELATED"/>
    <property type="match status" value="1"/>
</dbReference>
<feature type="transmembrane region" description="Helical" evidence="8">
    <location>
        <begin position="116"/>
        <end position="137"/>
    </location>
</feature>
<evidence type="ECO:0000256" key="1">
    <source>
        <dbReference type="ARBA" id="ARBA00004651"/>
    </source>
</evidence>
<feature type="transmembrane region" description="Helical" evidence="8">
    <location>
        <begin position="31"/>
        <end position="52"/>
    </location>
</feature>
<dbReference type="EMBL" id="NHON01000031">
    <property type="protein sequence ID" value="OWJ65848.1"/>
    <property type="molecule type" value="Genomic_DNA"/>
</dbReference>
<dbReference type="Proteomes" id="UP000196655">
    <property type="component" value="Unassembled WGS sequence"/>
</dbReference>
<feature type="transmembrane region" description="Helical" evidence="8">
    <location>
        <begin position="360"/>
        <end position="381"/>
    </location>
</feature>
<sequence>MRMTDALSAASARRGSSGSAGWLRLDTPQGAIFWLILLGGLLRLALAWALGYGNGESYYVATARFWALSYFDQPPLFLWITHAMIGLGDAELWLRLPYVLMFGVSTWLMYRLGAYLFGAWAGVWAALLLNLSAVFFLSVGSWVQPDGPLFLFLLAAAYCTARVVVPEPETLSRGAAWGWWLAAGACFGLALLSKYHASLMMAGLLLFLLTTRGRRRWLLHPAPWIAVVIAFAIFSPVLIWNDDNQWVSFLFQGGRSSGGRFRPDWLAQNIGGQAIWLLPWVWLPMIWVFVAGLIRGPKDLRGWFLVSLAIIPIVLFTAVASWAKIGAHFHWQAPGYLLLFPLLGAATARWLENGSRAARIWLKASGVATVVVLVVLGSHAATGWMRALPYLDRAHLEHDPTLEGLDWTDLRAAARERGWYDQPGLFVVGTQWHQTGKIDVQLGDRLPVLCLCRDPRNLAFGWNQMDFAGHDAVIIGQEEFLKDFDERWRPYFASVEPQPDIIVHRGGRAELTLHVYTARGFKAPWPLPLPPGAPWMATK</sequence>
<evidence type="ECO:0000256" key="2">
    <source>
        <dbReference type="ARBA" id="ARBA00022475"/>
    </source>
</evidence>
<feature type="transmembrane region" description="Helical" evidence="8">
    <location>
        <begin position="274"/>
        <end position="294"/>
    </location>
</feature>
<keyword evidence="11" id="KW-1185">Reference proteome</keyword>
<proteinExistence type="predicted"/>
<gene>
    <name evidence="10" type="ORF">BWR60_17585</name>
</gene>
<keyword evidence="7 8" id="KW-0472">Membrane</keyword>
<evidence type="ECO:0000259" key="9">
    <source>
        <dbReference type="Pfam" id="PF13231"/>
    </source>
</evidence>
<keyword evidence="3" id="KW-0328">Glycosyltransferase</keyword>
<keyword evidence="6 8" id="KW-1133">Transmembrane helix</keyword>
<feature type="transmembrane region" description="Helical" evidence="8">
    <location>
        <begin position="149"/>
        <end position="165"/>
    </location>
</feature>
<feature type="transmembrane region" description="Helical" evidence="8">
    <location>
        <begin position="92"/>
        <end position="110"/>
    </location>
</feature>
<evidence type="ECO:0000313" key="10">
    <source>
        <dbReference type="EMBL" id="OWJ65848.1"/>
    </source>
</evidence>
<feature type="transmembrane region" description="Helical" evidence="8">
    <location>
        <begin position="177"/>
        <end position="210"/>
    </location>
</feature>
<evidence type="ECO:0000313" key="11">
    <source>
        <dbReference type="Proteomes" id="UP000196655"/>
    </source>
</evidence>
<dbReference type="STRING" id="1122125.GCA_000423185_06215"/>
<comment type="subcellular location">
    <subcellularLocation>
        <location evidence="1">Cell membrane</location>
        <topology evidence="1">Multi-pass membrane protein</topology>
    </subcellularLocation>
</comment>
<feature type="transmembrane region" description="Helical" evidence="8">
    <location>
        <begin position="303"/>
        <end position="323"/>
    </location>
</feature>
<dbReference type="GO" id="GO:0009103">
    <property type="term" value="P:lipopolysaccharide biosynthetic process"/>
    <property type="evidence" value="ECO:0007669"/>
    <property type="project" value="UniProtKB-ARBA"/>
</dbReference>
<reference evidence="11" key="1">
    <citation type="submission" date="2017-05" db="EMBL/GenBank/DDBJ databases">
        <authorList>
            <person name="Macchi M."/>
            <person name="Festa S."/>
            <person name="Coppotelli B.M."/>
            <person name="Morelli I.S."/>
        </authorList>
    </citation>
    <scope>NUCLEOTIDE SEQUENCE [LARGE SCALE GENOMIC DNA]</scope>
    <source>
        <strain evidence="11">I</strain>
    </source>
</reference>
<dbReference type="InterPro" id="IPR050297">
    <property type="entry name" value="LipidA_mod_glycosyltrf_83"/>
</dbReference>
<organism evidence="10 11">
    <name type="scientific">Inquilinus limosus</name>
    <dbReference type="NCBI Taxonomy" id="171674"/>
    <lineage>
        <taxon>Bacteria</taxon>
        <taxon>Pseudomonadati</taxon>
        <taxon>Pseudomonadota</taxon>
        <taxon>Alphaproteobacteria</taxon>
        <taxon>Rhodospirillales</taxon>
        <taxon>Rhodospirillaceae</taxon>
        <taxon>Inquilinus</taxon>
    </lineage>
</organism>
<dbReference type="GO" id="GO:0005886">
    <property type="term" value="C:plasma membrane"/>
    <property type="evidence" value="ECO:0007669"/>
    <property type="project" value="UniProtKB-SubCell"/>
</dbReference>
<dbReference type="InterPro" id="IPR038731">
    <property type="entry name" value="RgtA/B/C-like"/>
</dbReference>
<evidence type="ECO:0000256" key="6">
    <source>
        <dbReference type="ARBA" id="ARBA00022989"/>
    </source>
</evidence>
<dbReference type="GO" id="GO:0016763">
    <property type="term" value="F:pentosyltransferase activity"/>
    <property type="evidence" value="ECO:0007669"/>
    <property type="project" value="TreeGrafter"/>
</dbReference>
<name>A0A211ZKP8_9PROT</name>
<feature type="domain" description="Glycosyltransferase RgtA/B/C/D-like" evidence="9">
    <location>
        <begin position="72"/>
        <end position="240"/>
    </location>
</feature>
<feature type="transmembrane region" description="Helical" evidence="8">
    <location>
        <begin position="222"/>
        <end position="240"/>
    </location>
</feature>
<evidence type="ECO:0000256" key="4">
    <source>
        <dbReference type="ARBA" id="ARBA00022679"/>
    </source>
</evidence>
<evidence type="ECO:0000256" key="3">
    <source>
        <dbReference type="ARBA" id="ARBA00022676"/>
    </source>
</evidence>
<protein>
    <recommendedName>
        <fullName evidence="9">Glycosyltransferase RgtA/B/C/D-like domain-containing protein</fullName>
    </recommendedName>
</protein>
<feature type="transmembrane region" description="Helical" evidence="8">
    <location>
        <begin position="329"/>
        <end position="348"/>
    </location>
</feature>
<keyword evidence="5 8" id="KW-0812">Transmembrane</keyword>
<keyword evidence="4" id="KW-0808">Transferase</keyword>
<evidence type="ECO:0000256" key="8">
    <source>
        <dbReference type="SAM" id="Phobius"/>
    </source>
</evidence>
<dbReference type="AlphaFoldDB" id="A0A211ZKP8"/>